<dbReference type="Proteomes" id="UP000002534">
    <property type="component" value="Chromosome"/>
</dbReference>
<dbReference type="SUPFAM" id="SSF48295">
    <property type="entry name" value="TrpR-like"/>
    <property type="match status" value="1"/>
</dbReference>
<dbReference type="InterPro" id="IPR038717">
    <property type="entry name" value="Tc1-like_DDE_dom"/>
</dbReference>
<dbReference type="eggNOG" id="COG3415">
    <property type="taxonomic scope" value="Bacteria"/>
</dbReference>
<dbReference type="InterPro" id="IPR036397">
    <property type="entry name" value="RNaseH_sf"/>
</dbReference>
<dbReference type="OrthoDB" id="165456at2"/>
<gene>
    <name evidence="3" type="ordered locus">Pcar_2928</name>
</gene>
<sequence length="547" mass="63017">MDPVIKYYTELARLKDIPEYNRVRAEKRFLLIKEYEERYLPEEAKRLGDSFRLKKATIKFCKEYGVSLRTFYHWLHDYGNHGIDGLIPKYGSRRKQPASSSNPQKRTRISTRSPSGRKSVKVVLEIDVRNPLSCLKQVNAIVQLNPAFNPDVSKAFERFLDENLKNLEKDSILSLPRPISHDEQQKLEKYLASTHRNHQARALALLMAKENRSMHEVTVATHRTRRTVYRWLQLFGEQGLDFIETTQGGGKREEINEKRKALVLEILHAPPSNYGINRTSWTHGALIQAFENTHKESLPKGALQRIIKESGYTWRHARKVLTSPDPDYRQKVAVLLHVLHNLKGDEAFFFIDEAGPWKVKKYGGKTLALPGETPTVPEVQKIKGSVSFIAALEAVSNQATWQFIERKSAAAVISLLKQLRTQYQPFSRLYLTWDAMSSHSSDTVKFWIEKSNEISKERGSYPLLEVVPLPSNAQFLNVVESVISGLKRAVIHNSDYPSKKKMQAAISLHFKERNDFFKEHPRRAGNKIWDKERFDVESLPGGLFRKM</sequence>
<protein>
    <recommendedName>
        <fullName evidence="2">Tc1-like transposase DDE domain-containing protein</fullName>
    </recommendedName>
</protein>
<accession>Q3A0E4</accession>
<dbReference type="SUPFAM" id="SSF46689">
    <property type="entry name" value="Homeodomain-like"/>
    <property type="match status" value="1"/>
</dbReference>
<dbReference type="KEGG" id="pca:Pcar_2928"/>
<reference evidence="4" key="1">
    <citation type="submission" date="2005-10" db="EMBL/GenBank/DDBJ databases">
        <title>Complete sequence of Pelobacter carbinolicus DSM 2380.</title>
        <authorList>
            <person name="Copeland A."/>
            <person name="Lucas S."/>
            <person name="Lapidus A."/>
            <person name="Barry K."/>
            <person name="Detter J.C."/>
            <person name="Glavina T."/>
            <person name="Hammon N."/>
            <person name="Israni S."/>
            <person name="Pitluck S."/>
            <person name="Chertkov O."/>
            <person name="Schmutz J."/>
            <person name="Larimer F."/>
            <person name="Land M."/>
            <person name="Kyrpides N."/>
            <person name="Ivanova N."/>
            <person name="Richardson P."/>
        </authorList>
    </citation>
    <scope>NUCLEOTIDE SEQUENCE [LARGE SCALE GENOMIC DNA]</scope>
    <source>
        <strain evidence="4">DSM 2380 / NBRC 103641 / GraBd1</strain>
    </source>
</reference>
<dbReference type="EMBL" id="CP000142">
    <property type="protein sequence ID" value="ABA90163.1"/>
    <property type="molecule type" value="Genomic_DNA"/>
</dbReference>
<feature type="region of interest" description="Disordered" evidence="1">
    <location>
        <begin position="89"/>
        <end position="116"/>
    </location>
</feature>
<dbReference type="Pfam" id="PF13358">
    <property type="entry name" value="DDE_3"/>
    <property type="match status" value="1"/>
</dbReference>
<dbReference type="STRING" id="338963.Pcar_2928"/>
<dbReference type="Pfam" id="PF13384">
    <property type="entry name" value="HTH_23"/>
    <property type="match status" value="1"/>
</dbReference>
<dbReference type="HOGENOM" id="CLU_497684_0_0_7"/>
<dbReference type="InterPro" id="IPR047655">
    <property type="entry name" value="Transpos_IS630-like"/>
</dbReference>
<dbReference type="Pfam" id="PF13551">
    <property type="entry name" value="HTH_29"/>
    <property type="match status" value="1"/>
</dbReference>
<proteinExistence type="predicted"/>
<organism evidence="3 4">
    <name type="scientific">Syntrophotalea carbinolica (strain DSM 2380 / NBRC 103641 / GraBd1)</name>
    <name type="common">Pelobacter carbinolicus</name>
    <dbReference type="NCBI Taxonomy" id="338963"/>
    <lineage>
        <taxon>Bacteria</taxon>
        <taxon>Pseudomonadati</taxon>
        <taxon>Thermodesulfobacteriota</taxon>
        <taxon>Desulfuromonadia</taxon>
        <taxon>Desulfuromonadales</taxon>
        <taxon>Syntrophotaleaceae</taxon>
        <taxon>Syntrophotalea</taxon>
    </lineage>
</organism>
<dbReference type="NCBIfam" id="NF033545">
    <property type="entry name" value="transpos_IS630"/>
    <property type="match status" value="1"/>
</dbReference>
<keyword evidence="4" id="KW-1185">Reference proteome</keyword>
<evidence type="ECO:0000259" key="2">
    <source>
        <dbReference type="Pfam" id="PF13358"/>
    </source>
</evidence>
<feature type="compositionally biased region" description="Polar residues" evidence="1">
    <location>
        <begin position="97"/>
        <end position="116"/>
    </location>
</feature>
<name>Q3A0E4_SYNC1</name>
<evidence type="ECO:0000313" key="4">
    <source>
        <dbReference type="Proteomes" id="UP000002534"/>
    </source>
</evidence>
<dbReference type="AlphaFoldDB" id="Q3A0E4"/>
<reference evidence="3 4" key="2">
    <citation type="journal article" date="2012" name="BMC Genomics">
        <title>The genome of Pelobacter carbinolicus reveals surprising metabolic capabilities and physiological features.</title>
        <authorList>
            <person name="Aklujkar M."/>
            <person name="Haveman S.A."/>
            <person name="Didonato R.Jr."/>
            <person name="Chertkov O."/>
            <person name="Han C.S."/>
            <person name="Land M.L."/>
            <person name="Brown P."/>
            <person name="Lovley D.R."/>
        </authorList>
    </citation>
    <scope>NUCLEOTIDE SEQUENCE [LARGE SCALE GENOMIC DNA]</scope>
    <source>
        <strain evidence="4">DSM 2380 / NBRC 103641 / GraBd1</strain>
    </source>
</reference>
<dbReference type="RefSeq" id="WP_011342715.1">
    <property type="nucleotide sequence ID" value="NC_007498.2"/>
</dbReference>
<dbReference type="InterPro" id="IPR009057">
    <property type="entry name" value="Homeodomain-like_sf"/>
</dbReference>
<dbReference type="InterPro" id="IPR010921">
    <property type="entry name" value="Trp_repressor/repl_initiator"/>
</dbReference>
<dbReference type="GO" id="GO:0043565">
    <property type="term" value="F:sequence-specific DNA binding"/>
    <property type="evidence" value="ECO:0007669"/>
    <property type="project" value="InterPro"/>
</dbReference>
<evidence type="ECO:0000313" key="3">
    <source>
        <dbReference type="EMBL" id="ABA90163.1"/>
    </source>
</evidence>
<feature type="domain" description="Tc1-like transposase DDE" evidence="2">
    <location>
        <begin position="349"/>
        <end position="502"/>
    </location>
</feature>
<evidence type="ECO:0000256" key="1">
    <source>
        <dbReference type="SAM" id="MobiDB-lite"/>
    </source>
</evidence>
<dbReference type="Gene3D" id="3.30.420.10">
    <property type="entry name" value="Ribonuclease H-like superfamily/Ribonuclease H"/>
    <property type="match status" value="1"/>
</dbReference>